<dbReference type="GO" id="GO:0043565">
    <property type="term" value="F:sequence-specific DNA binding"/>
    <property type="evidence" value="ECO:0007669"/>
    <property type="project" value="TreeGrafter"/>
</dbReference>
<gene>
    <name evidence="2" type="ORF">LSAA_8706</name>
</gene>
<dbReference type="AlphaFoldDB" id="A0A7R8CWZ2"/>
<feature type="domain" description="PiggyBac transposable element-derived protein" evidence="1">
    <location>
        <begin position="174"/>
        <end position="248"/>
    </location>
</feature>
<accession>A0A7R8CWZ2</accession>
<dbReference type="Pfam" id="PF13843">
    <property type="entry name" value="DDE_Tnp_1_7"/>
    <property type="match status" value="1"/>
</dbReference>
<reference evidence="2" key="1">
    <citation type="submission" date="2021-02" db="EMBL/GenBank/DDBJ databases">
        <authorList>
            <person name="Bekaert M."/>
        </authorList>
    </citation>
    <scope>NUCLEOTIDE SEQUENCE</scope>
    <source>
        <strain evidence="2">IoA-00</strain>
    </source>
</reference>
<dbReference type="InterPro" id="IPR052638">
    <property type="entry name" value="PiggyBac_TE-derived"/>
</dbReference>
<keyword evidence="3" id="KW-1185">Reference proteome</keyword>
<name>A0A7R8CWZ2_LEPSM</name>
<dbReference type="Proteomes" id="UP000675881">
    <property type="component" value="Chromosome 4"/>
</dbReference>
<organism evidence="2 3">
    <name type="scientific">Lepeophtheirus salmonis</name>
    <name type="common">Salmon louse</name>
    <name type="synonym">Caligus salmonis</name>
    <dbReference type="NCBI Taxonomy" id="72036"/>
    <lineage>
        <taxon>Eukaryota</taxon>
        <taxon>Metazoa</taxon>
        <taxon>Ecdysozoa</taxon>
        <taxon>Arthropoda</taxon>
        <taxon>Crustacea</taxon>
        <taxon>Multicrustacea</taxon>
        <taxon>Hexanauplia</taxon>
        <taxon>Copepoda</taxon>
        <taxon>Siphonostomatoida</taxon>
        <taxon>Caligidae</taxon>
        <taxon>Lepeophtheirus</taxon>
    </lineage>
</organism>
<evidence type="ECO:0000313" key="3">
    <source>
        <dbReference type="Proteomes" id="UP000675881"/>
    </source>
</evidence>
<evidence type="ECO:0000259" key="1">
    <source>
        <dbReference type="Pfam" id="PF13843"/>
    </source>
</evidence>
<proteinExistence type="predicted"/>
<dbReference type="EMBL" id="HG994583">
    <property type="protein sequence ID" value="CAF2909941.1"/>
    <property type="molecule type" value="Genomic_DNA"/>
</dbReference>
<sequence>MSSHAGEEITKRYSIGHFSRECPNKATIKVEEKTNSFDASDEKNISDASDCNGKTLENIINENETNILVNTDRAIKDNGCKKEGNSSNVELSCTKTIWRKMSEKENVLCPKIDECTSEQGECPTADNLKQIVNIMDCITSTRTMTGSTYKRTAPDSGLSPDNELSDDEDLNVKNNINIDESMVPYYGRHSCKQYIQYTPVKSGNKVWAAATTLGYAVQFYPYAGKDSSYNKDTGLGGSDIMNLVSKLPKVPDSNYHGQLFY</sequence>
<dbReference type="OrthoDB" id="10057240at2759"/>
<dbReference type="InterPro" id="IPR029526">
    <property type="entry name" value="PGBD"/>
</dbReference>
<dbReference type="PANTHER" id="PTHR47055:SF3">
    <property type="entry name" value="PHORBOL-ESTER_DAG-TYPE DOMAIN-CONTAINING PROTEIN"/>
    <property type="match status" value="1"/>
</dbReference>
<protein>
    <submittedName>
        <fullName evidence="2">(salmon louse) hypothetical protein</fullName>
    </submittedName>
</protein>
<evidence type="ECO:0000313" key="2">
    <source>
        <dbReference type="EMBL" id="CAF2909941.1"/>
    </source>
</evidence>
<dbReference type="PANTHER" id="PTHR47055">
    <property type="entry name" value="DDE_TNP_1_7 DOMAIN-CONTAINING PROTEIN"/>
    <property type="match status" value="1"/>
</dbReference>